<keyword evidence="2" id="KW-0547">Nucleotide-binding</keyword>
<dbReference type="Pfam" id="PF12848">
    <property type="entry name" value="ABC_tran_Xtn"/>
    <property type="match status" value="1"/>
</dbReference>
<dbReference type="Pfam" id="PF00005">
    <property type="entry name" value="ABC_tran"/>
    <property type="match status" value="2"/>
</dbReference>
<reference evidence="5" key="1">
    <citation type="submission" date="2020-11" db="EMBL/GenBank/DDBJ databases">
        <authorList>
            <person name="Tran Van P."/>
        </authorList>
    </citation>
    <scope>NUCLEOTIDE SEQUENCE</scope>
</reference>
<dbReference type="OrthoDB" id="10263706at2759"/>
<evidence type="ECO:0000313" key="5">
    <source>
        <dbReference type="EMBL" id="CAD7241007.1"/>
    </source>
</evidence>
<dbReference type="PANTHER" id="PTHR42855:SF2">
    <property type="entry name" value="DRUG RESISTANCE ABC TRANSPORTER,ATP-BINDING PROTEIN"/>
    <property type="match status" value="1"/>
</dbReference>
<dbReference type="EMBL" id="LR899601">
    <property type="protein sequence ID" value="CAD7241007.1"/>
    <property type="molecule type" value="Genomic_DNA"/>
</dbReference>
<dbReference type="GO" id="GO:0005524">
    <property type="term" value="F:ATP binding"/>
    <property type="evidence" value="ECO:0007669"/>
    <property type="project" value="UniProtKB-KW"/>
</dbReference>
<dbReference type="Proteomes" id="UP000677054">
    <property type="component" value="Unassembled WGS sequence"/>
</dbReference>
<feature type="domain" description="ABC transporter" evidence="4">
    <location>
        <begin position="263"/>
        <end position="478"/>
    </location>
</feature>
<dbReference type="SUPFAM" id="SSF52540">
    <property type="entry name" value="P-loop containing nucleoside triphosphate hydrolases"/>
    <property type="match status" value="2"/>
</dbReference>
<keyword evidence="6" id="KW-1185">Reference proteome</keyword>
<dbReference type="FunFam" id="3.40.50.300:FF:000011">
    <property type="entry name" value="Putative ABC transporter ATP-binding component"/>
    <property type="match status" value="1"/>
</dbReference>
<dbReference type="GO" id="GO:0016887">
    <property type="term" value="F:ATP hydrolysis activity"/>
    <property type="evidence" value="ECO:0007669"/>
    <property type="project" value="InterPro"/>
</dbReference>
<dbReference type="EMBL" id="CAJPEV010000084">
    <property type="protein sequence ID" value="CAG0880303.1"/>
    <property type="molecule type" value="Genomic_DNA"/>
</dbReference>
<organism evidence="5">
    <name type="scientific">Darwinula stevensoni</name>
    <dbReference type="NCBI Taxonomy" id="69355"/>
    <lineage>
        <taxon>Eukaryota</taxon>
        <taxon>Metazoa</taxon>
        <taxon>Ecdysozoa</taxon>
        <taxon>Arthropoda</taxon>
        <taxon>Crustacea</taxon>
        <taxon>Oligostraca</taxon>
        <taxon>Ostracoda</taxon>
        <taxon>Podocopa</taxon>
        <taxon>Podocopida</taxon>
        <taxon>Darwinulocopina</taxon>
        <taxon>Darwinuloidea</taxon>
        <taxon>Darwinulidae</taxon>
        <taxon>Darwinula</taxon>
    </lineage>
</organism>
<dbReference type="InterPro" id="IPR051309">
    <property type="entry name" value="ABCF_ATPase"/>
</dbReference>
<name>A0A7R8X5N7_9CRUS</name>
<evidence type="ECO:0000256" key="3">
    <source>
        <dbReference type="ARBA" id="ARBA00022840"/>
    </source>
</evidence>
<dbReference type="PROSITE" id="PS50893">
    <property type="entry name" value="ABC_TRANSPORTER_2"/>
    <property type="match status" value="1"/>
</dbReference>
<evidence type="ECO:0000256" key="2">
    <source>
        <dbReference type="ARBA" id="ARBA00022741"/>
    </source>
</evidence>
<dbReference type="CDD" id="cd03221">
    <property type="entry name" value="ABCF_EF-3"/>
    <property type="match status" value="1"/>
</dbReference>
<accession>A0A7R8X5N7</accession>
<dbReference type="Gene3D" id="3.40.50.300">
    <property type="entry name" value="P-loop containing nucleotide triphosphate hydrolases"/>
    <property type="match status" value="2"/>
</dbReference>
<evidence type="ECO:0000256" key="1">
    <source>
        <dbReference type="ARBA" id="ARBA00011054"/>
    </source>
</evidence>
<comment type="similarity">
    <text evidence="1">Belongs to the ABC transporter superfamily. ABCF family. EF3 subfamily.</text>
</comment>
<evidence type="ECO:0000259" key="4">
    <source>
        <dbReference type="PROSITE" id="PS50893"/>
    </source>
</evidence>
<protein>
    <recommendedName>
        <fullName evidence="4">ABC transporter domain-containing protein</fullName>
    </recommendedName>
</protein>
<dbReference type="PANTHER" id="PTHR42855">
    <property type="entry name" value="ABC TRANSPORTER ATP-BINDING SUBUNIT"/>
    <property type="match status" value="1"/>
</dbReference>
<gene>
    <name evidence="5" type="ORF">DSTB1V02_LOCUS1009</name>
</gene>
<dbReference type="InterPro" id="IPR032781">
    <property type="entry name" value="ABC_tran_Xtn"/>
</dbReference>
<proteinExistence type="inferred from homology"/>
<sequence>MGKGQRMSVLKQDHNAYNDNEVLQTVLMGHEQLYSVMLEKDAIYAKADFSDEDGERVGELEALFAEMNGWEAESDAASLLSNLGISEDLHYKTLKELDGKQKVRVLLAQALFNDPDILLLDEPTNDLDVDTIVWLEDFLAEYEKIVLVVSHDRHFLDAVCTHIVDIDFSKIKIYSGNYTFWYESSQLAARQAADQRKKSEDKVKELQEFIRRFSANASKSKQATSRKKALEKIDLSEIQASTRKYPGIIFNSSMAREVGDQILEVHGLTKKMGGEYLFKDVSFTVNKGDKIAFMSRNSLATTALLNILSGEDTDFIGHFRWGVTVTTAYLPTEHDHFFVSNDSLIDWLRQYTDNKDETYVRGFLGRMLFGGEETLKACSVLSGGEKMRCMFSRMMLQGANVLLFDEPTNHLDLESITALNNGMRDFRSNILFTCRDHELTNTVGNRIIEISPNGMIDRQTTYDEYIFDDRVKSLRAEL</sequence>
<dbReference type="AlphaFoldDB" id="A0A7R8X5N7"/>
<dbReference type="InterPro" id="IPR003439">
    <property type="entry name" value="ABC_transporter-like_ATP-bd"/>
</dbReference>
<keyword evidence="3" id="KW-0067">ATP-binding</keyword>
<evidence type="ECO:0000313" key="6">
    <source>
        <dbReference type="Proteomes" id="UP000677054"/>
    </source>
</evidence>
<dbReference type="InterPro" id="IPR027417">
    <property type="entry name" value="P-loop_NTPase"/>
</dbReference>